<dbReference type="OMA" id="QMMANTV"/>
<dbReference type="PANTHER" id="PTHR22970">
    <property type="entry name" value="AT-RICH INTERACTIVE DOMAIN-CONTAINING PROTEIN 2"/>
    <property type="match status" value="1"/>
</dbReference>
<feature type="domain" description="ARID" evidence="6">
    <location>
        <begin position="13"/>
        <end position="135"/>
    </location>
</feature>
<dbReference type="SUPFAM" id="SSF48371">
    <property type="entry name" value="ARM repeat"/>
    <property type="match status" value="1"/>
</dbReference>
<sequence length="1506" mass="163483">MAKLLNKAPAEYQAEKERFQQELKLFHDGKGTPYRHLPTIDGLEIDLYKLYWVVTASGGWEKVRIDTLISMPPPSNDMKLRQRALDPPNLLHVNSRVGWEEIVTLFELPESTANAALALKHTYLRFLDAYEKLHFLGEEEDGDDHWYNDEEDSRTRRQKVQKITSSVPLSYNHQQHQVPDDHREMYSLSTNVYRKTDYDRLILSLCSPLPNEQDFAINVCTLLSNEGRHTLKLVKCPRLLDLLLAHAGVFNHENLTTYLNELYRSTRRYDLLSFWRNACKDSLVRDLMLQVASGALSKLKQVKGRHPFEDDQVEEESLAPTSENQLALLKQRVEDELSEESDIFASGTGLGTKEMAGQRILQIATIIRNLSFEEDNASILAKNLTCLRFCLLCCSSSWSNLNQTGFDIIGNIASEISLEPNDESCCTETLLSTLTQCISSPDRFQVISSLDILCKLCQQDANEYFVEHVLVAQQFVFDQLVMYLSLHDIHLLISTIECLYSLSCLGESACNAIVRTHGALDALVSLVTVEAQSYGPKACILMRVVETVPGTSATQQLQQQQQQQQQQAQSQSPVQVQSASANSPQQTLAQMKPVITTTATAQVIVSAPSSTSTAVQLSQPPLPQQPVPTRLVGQTPQILSSQIRGQVVQVQRPGQPNQPMLQLPRHPVPIRAATSTGQPSQGVRPAVTVTSIGQTQKLQTAQVIQLQSGQILRTQQPQIVQQALLSQNSSPVQLRPLGQAQPVQLQQQPAKPFQQPGQTPAPQQQPTQSSQQVQLRVSNDESHRTFCLSWLRATYEAAPGSRIQHEIMYKQYLASLHKLGRREVISAQLYAACVRTLFGGTVGPNKRQLANGAFDHFFEGVKVRPQPLALRIPAGQNSTVLAKNGTHVMNQGLQPNQATSQAQVINQQQIASLPAPANVNAVNHMESQANVVRQVLQSVTSAPLENNGMSVLDGILPKETKFGKLEESNVAIQGHCKMGNGMLANLLDKKAGESEPPLANGISSQEVRTTVEGNGLGLVAQVDAHKMNGDVDVLLKSLKRPATSGLEHAAPPAKAALIHSNGMILNGPMEVSVNGGESLVSLSSTTYTPGAVVNKQSVILNRAQKLVSLPSLGSNPVATAVNKDSSNQILTPPTSKTLIILQPQNKNTVVSGGTSNGPLSISSMPVVNGQAYQNGSSSITSSVVNPGRSAPLPTEPQIIQLPQTPSSQTIVPGGGSVASEATNHAPGVNSVSSSSATPSILAPLTSSNSSPSSGTMPSLSSLSSVPNPVSSNSLSNTNAANANSSSSSTATTTSSSSSSSSTTSTITSVPKVNPQSPFLCEWKGCLTAFKTAKEVEIHAIKVHCAENDGDMSCLWARCDGMKRKRFSLMTHIQDRHCHPQLMKLMAVRRVQIANTGKSDVPLPPTPPAHPGYPPNAALHAIKRHAAEFVAPKAQAMTDEKEGPVTKSIRLTSALILKNLVIYSSLGKSRLKSYESHLSTVALSNVESSRTISQILFEMTESDQKGS</sequence>
<dbReference type="InterPro" id="IPR001606">
    <property type="entry name" value="ARID_dom"/>
</dbReference>
<dbReference type="GO" id="GO:0006325">
    <property type="term" value="P:chromatin organization"/>
    <property type="evidence" value="ECO:0007669"/>
    <property type="project" value="UniProtKB-KW"/>
</dbReference>
<gene>
    <name evidence="7" type="ORF">TCAL_10161</name>
</gene>
<dbReference type="Pfam" id="PF01388">
    <property type="entry name" value="ARID"/>
    <property type="match status" value="1"/>
</dbReference>
<dbReference type="Gene3D" id="1.25.10.10">
    <property type="entry name" value="Leucine-rich Repeat Variant"/>
    <property type="match status" value="1"/>
</dbReference>
<dbReference type="PROSITE" id="PS00028">
    <property type="entry name" value="ZINC_FINGER_C2H2_1"/>
    <property type="match status" value="1"/>
</dbReference>
<keyword evidence="2" id="KW-0805">Transcription regulation</keyword>
<feature type="compositionally biased region" description="Low complexity" evidence="5">
    <location>
        <begin position="1230"/>
        <end position="1308"/>
    </location>
</feature>
<feature type="compositionally biased region" description="Polar residues" evidence="5">
    <location>
        <begin position="1175"/>
        <end position="1184"/>
    </location>
</feature>
<keyword evidence="1" id="KW-0156">Chromatin regulator</keyword>
<dbReference type="PROSITE" id="PS51011">
    <property type="entry name" value="ARID"/>
    <property type="match status" value="1"/>
</dbReference>
<dbReference type="InterPro" id="IPR013087">
    <property type="entry name" value="Znf_C2H2_type"/>
</dbReference>
<organism evidence="7 8">
    <name type="scientific">Tigriopus californicus</name>
    <name type="common">Marine copepod</name>
    <dbReference type="NCBI Taxonomy" id="6832"/>
    <lineage>
        <taxon>Eukaryota</taxon>
        <taxon>Metazoa</taxon>
        <taxon>Ecdysozoa</taxon>
        <taxon>Arthropoda</taxon>
        <taxon>Crustacea</taxon>
        <taxon>Multicrustacea</taxon>
        <taxon>Hexanauplia</taxon>
        <taxon>Copepoda</taxon>
        <taxon>Harpacticoida</taxon>
        <taxon>Harpacticidae</taxon>
        <taxon>Tigriopus</taxon>
    </lineage>
</organism>
<accession>A0A553P7R4</accession>
<feature type="compositionally biased region" description="Low complexity" evidence="5">
    <location>
        <begin position="741"/>
        <end position="774"/>
    </location>
</feature>
<proteinExistence type="predicted"/>
<feature type="compositionally biased region" description="Low complexity" evidence="5">
    <location>
        <begin position="564"/>
        <end position="581"/>
    </location>
</feature>
<evidence type="ECO:0000256" key="5">
    <source>
        <dbReference type="SAM" id="MobiDB-lite"/>
    </source>
</evidence>
<dbReference type="Proteomes" id="UP000318571">
    <property type="component" value="Chromosome 3"/>
</dbReference>
<comment type="caution">
    <text evidence="7">The sequence shown here is derived from an EMBL/GenBank/DDBJ whole genome shotgun (WGS) entry which is preliminary data.</text>
</comment>
<evidence type="ECO:0000259" key="6">
    <source>
        <dbReference type="PROSITE" id="PS51011"/>
    </source>
</evidence>
<dbReference type="GO" id="GO:0003677">
    <property type="term" value="F:DNA binding"/>
    <property type="evidence" value="ECO:0007669"/>
    <property type="project" value="InterPro"/>
</dbReference>
<dbReference type="SMART" id="SM00501">
    <property type="entry name" value="BRIGHT"/>
    <property type="match status" value="1"/>
</dbReference>
<dbReference type="InterPro" id="IPR036431">
    <property type="entry name" value="ARID_dom_sf"/>
</dbReference>
<evidence type="ECO:0000256" key="3">
    <source>
        <dbReference type="ARBA" id="ARBA00023163"/>
    </source>
</evidence>
<dbReference type="Gene3D" id="1.10.150.60">
    <property type="entry name" value="ARID DNA-binding domain"/>
    <property type="match status" value="1"/>
</dbReference>
<keyword evidence="3" id="KW-0804">Transcription</keyword>
<dbReference type="SMART" id="SM01014">
    <property type="entry name" value="ARID"/>
    <property type="match status" value="1"/>
</dbReference>
<keyword evidence="4" id="KW-0539">Nucleus</keyword>
<reference evidence="7 8" key="1">
    <citation type="journal article" date="2018" name="Nat. Ecol. Evol.">
        <title>Genomic signatures of mitonuclear coevolution across populations of Tigriopus californicus.</title>
        <authorList>
            <person name="Barreto F.S."/>
            <person name="Watson E.T."/>
            <person name="Lima T.G."/>
            <person name="Willett C.S."/>
            <person name="Edmands S."/>
            <person name="Li W."/>
            <person name="Burton R.S."/>
        </authorList>
    </citation>
    <scope>NUCLEOTIDE SEQUENCE [LARGE SCALE GENOMIC DNA]</scope>
    <source>
        <strain evidence="7 8">San Diego</strain>
    </source>
</reference>
<evidence type="ECO:0000256" key="2">
    <source>
        <dbReference type="ARBA" id="ARBA00023015"/>
    </source>
</evidence>
<name>A0A553P7R4_TIGCA</name>
<keyword evidence="8" id="KW-1185">Reference proteome</keyword>
<protein>
    <recommendedName>
        <fullName evidence="6">ARID domain-containing protein</fullName>
    </recommendedName>
</protein>
<feature type="region of interest" description="Disordered" evidence="5">
    <location>
        <begin position="1175"/>
        <end position="1310"/>
    </location>
</feature>
<dbReference type="PANTHER" id="PTHR22970:SF14">
    <property type="entry name" value="AT-RICH INTERACTIVE DOMAIN-CONTAINING PROTEIN 2"/>
    <property type="match status" value="1"/>
</dbReference>
<evidence type="ECO:0000313" key="8">
    <source>
        <dbReference type="Proteomes" id="UP000318571"/>
    </source>
</evidence>
<dbReference type="InterPro" id="IPR016024">
    <property type="entry name" value="ARM-type_fold"/>
</dbReference>
<feature type="compositionally biased region" description="Polar residues" evidence="5">
    <location>
        <begin position="1200"/>
        <end position="1210"/>
    </location>
</feature>
<evidence type="ECO:0000256" key="1">
    <source>
        <dbReference type="ARBA" id="ARBA00022853"/>
    </source>
</evidence>
<dbReference type="InterPro" id="IPR011989">
    <property type="entry name" value="ARM-like"/>
</dbReference>
<dbReference type="STRING" id="6832.A0A553P7R4"/>
<feature type="region of interest" description="Disordered" evidence="5">
    <location>
        <begin position="564"/>
        <end position="587"/>
    </location>
</feature>
<evidence type="ECO:0000256" key="4">
    <source>
        <dbReference type="ARBA" id="ARBA00023242"/>
    </source>
</evidence>
<evidence type="ECO:0000313" key="7">
    <source>
        <dbReference type="EMBL" id="TRY73680.1"/>
    </source>
</evidence>
<dbReference type="SUPFAM" id="SSF46774">
    <property type="entry name" value="ARID-like"/>
    <property type="match status" value="1"/>
</dbReference>
<feature type="region of interest" description="Disordered" evidence="5">
    <location>
        <begin position="741"/>
        <end position="776"/>
    </location>
</feature>
<dbReference type="EMBL" id="VCGU01000007">
    <property type="protein sequence ID" value="TRY73680.1"/>
    <property type="molecule type" value="Genomic_DNA"/>
</dbReference>
<dbReference type="InterPro" id="IPR052406">
    <property type="entry name" value="Chromatin_Remodeling_Comp"/>
</dbReference>